<keyword evidence="3" id="KW-1185">Reference proteome</keyword>
<comment type="caution">
    <text evidence="2">The sequence shown here is derived from an EMBL/GenBank/DDBJ whole genome shotgun (WGS) entry which is preliminary data.</text>
</comment>
<dbReference type="OrthoDB" id="2266783at2759"/>
<sequence length="163" mass="18526">MSASFAAPANLHSTKTEENGSDEMLPTWIRAPWTLDTCIPTAVLLQKSNKRIAWHELVMMYGRLEFLVTGGFWWYKDSNSMNAFLGANIQVIVPAATTTSPIIYTLDPPLTDAQIIKEERLLQNYNRDGAIYKWSVRSYRFCLKGFTATNPLYLTDVNAVERQ</sequence>
<organism evidence="2 3">
    <name type="scientific">Mucor lusitanicus CBS 277.49</name>
    <dbReference type="NCBI Taxonomy" id="747725"/>
    <lineage>
        <taxon>Eukaryota</taxon>
        <taxon>Fungi</taxon>
        <taxon>Fungi incertae sedis</taxon>
        <taxon>Mucoromycota</taxon>
        <taxon>Mucoromycotina</taxon>
        <taxon>Mucoromycetes</taxon>
        <taxon>Mucorales</taxon>
        <taxon>Mucorineae</taxon>
        <taxon>Mucoraceae</taxon>
        <taxon>Mucor</taxon>
    </lineage>
</organism>
<evidence type="ECO:0000313" key="2">
    <source>
        <dbReference type="EMBL" id="OAD04266.1"/>
    </source>
</evidence>
<name>A0A168M1V8_MUCCL</name>
<dbReference type="EMBL" id="AMYB01000003">
    <property type="protein sequence ID" value="OAD04266.1"/>
    <property type="molecule type" value="Genomic_DNA"/>
</dbReference>
<feature type="region of interest" description="Disordered" evidence="1">
    <location>
        <begin position="1"/>
        <end position="20"/>
    </location>
</feature>
<proteinExistence type="predicted"/>
<gene>
    <name evidence="2" type="ORF">MUCCIDRAFT_161017</name>
</gene>
<protein>
    <submittedName>
        <fullName evidence="2">Uncharacterized protein</fullName>
    </submittedName>
</protein>
<dbReference type="Proteomes" id="UP000077051">
    <property type="component" value="Unassembled WGS sequence"/>
</dbReference>
<dbReference type="VEuPathDB" id="FungiDB:MUCCIDRAFT_161017"/>
<evidence type="ECO:0000256" key="1">
    <source>
        <dbReference type="SAM" id="MobiDB-lite"/>
    </source>
</evidence>
<accession>A0A168M1V8</accession>
<reference evidence="2 3" key="1">
    <citation type="submission" date="2015-06" db="EMBL/GenBank/DDBJ databases">
        <title>Expansion of signal transduction pathways in fungi by whole-genome duplication.</title>
        <authorList>
            <consortium name="DOE Joint Genome Institute"/>
            <person name="Corrochano L.M."/>
            <person name="Kuo A."/>
            <person name="Marcet-Houben M."/>
            <person name="Polaino S."/>
            <person name="Salamov A."/>
            <person name="Villalobos J.M."/>
            <person name="Alvarez M.I."/>
            <person name="Avalos J."/>
            <person name="Benito E.P."/>
            <person name="Benoit I."/>
            <person name="Burger G."/>
            <person name="Camino L.P."/>
            <person name="Canovas D."/>
            <person name="Cerda-Olmedo E."/>
            <person name="Cheng J.-F."/>
            <person name="Dominguez A."/>
            <person name="Elias M."/>
            <person name="Eslava A.P."/>
            <person name="Glaser F."/>
            <person name="Grimwood J."/>
            <person name="Gutierrez G."/>
            <person name="Heitman J."/>
            <person name="Henrissat B."/>
            <person name="Iturriaga E.A."/>
            <person name="Lang B.F."/>
            <person name="Lavin J.L."/>
            <person name="Lee S."/>
            <person name="Li W."/>
            <person name="Lindquist E."/>
            <person name="Lopez-Garcia S."/>
            <person name="Luque E.M."/>
            <person name="Marcos A.T."/>
            <person name="Martin J."/>
            <person name="Mccluskey K."/>
            <person name="Medina H.R."/>
            <person name="Miralles-Duran A."/>
            <person name="Miyazaki A."/>
            <person name="Munoz-Torres E."/>
            <person name="Oguiza J.A."/>
            <person name="Ohm R."/>
            <person name="Olmedo M."/>
            <person name="Orejas M."/>
            <person name="Ortiz-Castellanos L."/>
            <person name="Pisabarro A.G."/>
            <person name="Rodriguez-Romero J."/>
            <person name="Ruiz-Herrera J."/>
            <person name="Ruiz-Vazquez R."/>
            <person name="Sanz C."/>
            <person name="Schackwitz W."/>
            <person name="Schmutz J."/>
            <person name="Shahriari M."/>
            <person name="Shelest E."/>
            <person name="Silva-Franco F."/>
            <person name="Soanes D."/>
            <person name="Syed K."/>
            <person name="Tagua V.G."/>
            <person name="Talbot N.J."/>
            <person name="Thon M."/>
            <person name="De Vries R.P."/>
            <person name="Wiebenga A."/>
            <person name="Yadav J.S."/>
            <person name="Braun E.L."/>
            <person name="Baker S."/>
            <person name="Garre V."/>
            <person name="Horwitz B."/>
            <person name="Torres-Martinez S."/>
            <person name="Idnurm A."/>
            <person name="Herrera-Estrella A."/>
            <person name="Gabaldon T."/>
            <person name="Grigoriev I.V."/>
        </authorList>
    </citation>
    <scope>NUCLEOTIDE SEQUENCE [LARGE SCALE GENOMIC DNA]</scope>
    <source>
        <strain evidence="2 3">CBS 277.49</strain>
    </source>
</reference>
<dbReference type="AlphaFoldDB" id="A0A168M1V8"/>
<evidence type="ECO:0000313" key="3">
    <source>
        <dbReference type="Proteomes" id="UP000077051"/>
    </source>
</evidence>